<reference evidence="1 2" key="1">
    <citation type="journal article" date="2019" name="Int. J. Syst. Evol. Microbiol.">
        <title>The Global Catalogue of Microorganisms (GCM) 10K type strain sequencing project: providing services to taxonomists for standard genome sequencing and annotation.</title>
        <authorList>
            <consortium name="The Broad Institute Genomics Platform"/>
            <consortium name="The Broad Institute Genome Sequencing Center for Infectious Disease"/>
            <person name="Wu L."/>
            <person name="Ma J."/>
        </authorList>
    </citation>
    <scope>NUCLEOTIDE SEQUENCE [LARGE SCALE GENOMIC DNA]</scope>
    <source>
        <strain evidence="1 2">JCM 9088</strain>
    </source>
</reference>
<dbReference type="EMBL" id="BAAAUD010000053">
    <property type="protein sequence ID" value="GAA2962535.1"/>
    <property type="molecule type" value="Genomic_DNA"/>
</dbReference>
<name>A0ABN3XK17_9ACTN</name>
<evidence type="ECO:0000313" key="2">
    <source>
        <dbReference type="Proteomes" id="UP001500403"/>
    </source>
</evidence>
<keyword evidence="2" id="KW-1185">Reference proteome</keyword>
<evidence type="ECO:0008006" key="3">
    <source>
        <dbReference type="Google" id="ProtNLM"/>
    </source>
</evidence>
<organism evidence="1 2">
    <name type="scientific">Streptomyces enissocaesilis</name>
    <dbReference type="NCBI Taxonomy" id="332589"/>
    <lineage>
        <taxon>Bacteria</taxon>
        <taxon>Bacillati</taxon>
        <taxon>Actinomycetota</taxon>
        <taxon>Actinomycetes</taxon>
        <taxon>Kitasatosporales</taxon>
        <taxon>Streptomycetaceae</taxon>
        <taxon>Streptomyces</taxon>
        <taxon>Streptomyces rochei group</taxon>
    </lineage>
</organism>
<dbReference type="SUPFAM" id="SSF54909">
    <property type="entry name" value="Dimeric alpha+beta barrel"/>
    <property type="match status" value="2"/>
</dbReference>
<evidence type="ECO:0000313" key="1">
    <source>
        <dbReference type="EMBL" id="GAA2962535.1"/>
    </source>
</evidence>
<protein>
    <recommendedName>
        <fullName evidence="3">Antibiotic biosynthesis monooxygenase</fullName>
    </recommendedName>
</protein>
<gene>
    <name evidence="1" type="ORF">GCM10010446_55070</name>
</gene>
<dbReference type="InterPro" id="IPR011008">
    <property type="entry name" value="Dimeric_a/b-barrel"/>
</dbReference>
<sequence length="217" mass="23627">MTDIPVPEAGFVTFDVLTAERSETAGELVDALVAESTARTRHSPGFISSRVHVSADRRTVVHRGQWRDAADHWTALAGSRTGDVLTALSGRPDVRAVTAFRGTPAPGIDGPRLGGRPEYVAVATRHLRGRESFDALMDLLARSGAWKRHHRGFISATPHISPDGRTFVNYAMWADEDSYHAWMADPRIFEGQEEIARLEGAPPEYVLCTVAADIAAA</sequence>
<dbReference type="Gene3D" id="3.30.70.100">
    <property type="match status" value="2"/>
</dbReference>
<dbReference type="Proteomes" id="UP001500403">
    <property type="component" value="Unassembled WGS sequence"/>
</dbReference>
<comment type="caution">
    <text evidence="1">The sequence shown here is derived from an EMBL/GenBank/DDBJ whole genome shotgun (WGS) entry which is preliminary data.</text>
</comment>
<proteinExistence type="predicted"/>
<accession>A0ABN3XK17</accession>
<dbReference type="RefSeq" id="WP_344498500.1">
    <property type="nucleotide sequence ID" value="NZ_BAAAUD010000053.1"/>
</dbReference>